<dbReference type="RefSeq" id="WP_050456183.1">
    <property type="nucleotide sequence ID" value="NZ_LFJJ01000401.1"/>
</dbReference>
<feature type="domain" description="Tyrosinase copper-binding" evidence="5">
    <location>
        <begin position="201"/>
        <end position="212"/>
    </location>
</feature>
<dbReference type="PATRIC" id="fig|242163.4.peg.4958"/>
<keyword evidence="3" id="KW-0186">Copper</keyword>
<keyword evidence="6" id="KW-0560">Oxidoreductase</keyword>
<organism evidence="6 7">
    <name type="scientific">Candidatus Burkholderia verschuerenii</name>
    <dbReference type="NCBI Taxonomy" id="242163"/>
    <lineage>
        <taxon>Bacteria</taxon>
        <taxon>Pseudomonadati</taxon>
        <taxon>Pseudomonadota</taxon>
        <taxon>Betaproteobacteria</taxon>
        <taxon>Burkholderiales</taxon>
        <taxon>Burkholderiaceae</taxon>
        <taxon>Burkholderia</taxon>
    </lineage>
</organism>
<sequence>MSPSNFNRRSFIQGTASTIALASLPVKSFGATPVSIRLEWQQYKTTTQYAKFLSVVAQMKAQTNAKLATSWQYWVNVHVNYCPHDLPYFFAWHRAYLYYLEQQMRTMLNDQTFTLPYWDYYKYPTMPSEFTDTASGNPLFVTGRMNNNVYAALTMAPFNKNIVNFQRGASNAFEPIFESAPHDPVHNIIGGYMADMVSPTDPIFYLHHANVDRLWHAWMSQPQTTMPVPTDAYWSGSFTYAKGLTMLKQKCYMPANLNYDYANIQLPTALPPQAELENERGGIIRVQSRAERIVTRPPNGNFKASAPRAISANKHSLGGVTDVELTEASTSAVVPLASTSSTALRGAITAYKPLTSRTATPSALAVPETATASTPFQSVQLVLDGLTSTTLGAKGGCYYNLYLNLPAAGDVDSDYQPYFIGTCGAFEAAGVMHSPDGTLSYPLSDLLRAQGITDLSQVVISAVRVNGQTKLPKGKYLNIREMRLQISTAAQ</sequence>
<dbReference type="InterPro" id="IPR050316">
    <property type="entry name" value="Tyrosinase/Hemocyanin"/>
</dbReference>
<dbReference type="EMBL" id="LFJJ01000401">
    <property type="protein sequence ID" value="KND54457.1"/>
    <property type="molecule type" value="Genomic_DNA"/>
</dbReference>
<proteinExistence type="inferred from homology"/>
<dbReference type="Gene3D" id="1.10.1280.10">
    <property type="entry name" value="Di-copper center containing domain from catechol oxidase"/>
    <property type="match status" value="2"/>
</dbReference>
<dbReference type="EC" id="1.14.18.1" evidence="6"/>
<protein>
    <submittedName>
        <fullName evidence="6">Tyrosinase</fullName>
        <ecNumber evidence="6">1.14.18.1</ecNumber>
    </submittedName>
</protein>
<evidence type="ECO:0000256" key="3">
    <source>
        <dbReference type="ARBA" id="ARBA00023008"/>
    </source>
</evidence>
<dbReference type="InterPro" id="IPR006311">
    <property type="entry name" value="TAT_signal"/>
</dbReference>
<dbReference type="PANTHER" id="PTHR11474:SF126">
    <property type="entry name" value="TYROSINASE-LIKE PROTEIN TYR-1-RELATED"/>
    <property type="match status" value="1"/>
</dbReference>
<evidence type="ECO:0000256" key="2">
    <source>
        <dbReference type="ARBA" id="ARBA00022723"/>
    </source>
</evidence>
<dbReference type="PROSITE" id="PS00498">
    <property type="entry name" value="TYROSINASE_2"/>
    <property type="match status" value="1"/>
</dbReference>
<dbReference type="SUPFAM" id="SSF48056">
    <property type="entry name" value="Di-copper centre-containing domain"/>
    <property type="match status" value="1"/>
</dbReference>
<accession>A0A0L0LVJ1</accession>
<evidence type="ECO:0000259" key="4">
    <source>
        <dbReference type="PROSITE" id="PS00497"/>
    </source>
</evidence>
<dbReference type="PROSITE" id="PS00497">
    <property type="entry name" value="TYROSINASE_1"/>
    <property type="match status" value="1"/>
</dbReference>
<dbReference type="GO" id="GO:0004503">
    <property type="term" value="F:tyrosinase activity"/>
    <property type="evidence" value="ECO:0007669"/>
    <property type="project" value="UniProtKB-EC"/>
</dbReference>
<dbReference type="InterPro" id="IPR008922">
    <property type="entry name" value="Di-copper_centre_dom_sf"/>
</dbReference>
<dbReference type="PROSITE" id="PS51318">
    <property type="entry name" value="TAT"/>
    <property type="match status" value="1"/>
</dbReference>
<reference evidence="7" key="1">
    <citation type="submission" date="2015-06" db="EMBL/GenBank/DDBJ databases">
        <title>Comparative genomics of Burkholderia leaf nodule symbionts.</title>
        <authorList>
            <person name="Carlier A."/>
            <person name="Eberl L."/>
            <person name="Pinto-Carbo M."/>
        </authorList>
    </citation>
    <scope>NUCLEOTIDE SEQUENCE [LARGE SCALE GENOMIC DNA]</scope>
    <source>
        <strain evidence="7">UZHbot4</strain>
    </source>
</reference>
<comment type="caution">
    <text evidence="6">The sequence shown here is derived from an EMBL/GenBank/DDBJ whole genome shotgun (WGS) entry which is preliminary data.</text>
</comment>
<dbReference type="Pfam" id="PF00264">
    <property type="entry name" value="Tyrosinase"/>
    <property type="match status" value="2"/>
</dbReference>
<keyword evidence="7" id="KW-1185">Reference proteome</keyword>
<dbReference type="InterPro" id="IPR002227">
    <property type="entry name" value="Tyrosinase_Cu-bd"/>
</dbReference>
<evidence type="ECO:0000313" key="7">
    <source>
        <dbReference type="Proteomes" id="UP000036959"/>
    </source>
</evidence>
<name>A0A0L0LVJ1_9BURK</name>
<dbReference type="AlphaFoldDB" id="A0A0L0LVJ1"/>
<dbReference type="Proteomes" id="UP000036959">
    <property type="component" value="Unassembled WGS sequence"/>
</dbReference>
<dbReference type="PANTHER" id="PTHR11474">
    <property type="entry name" value="TYROSINASE FAMILY MEMBER"/>
    <property type="match status" value="1"/>
</dbReference>
<gene>
    <name evidence="6" type="ORF">BVER_03395</name>
</gene>
<evidence type="ECO:0000256" key="1">
    <source>
        <dbReference type="ARBA" id="ARBA00009928"/>
    </source>
</evidence>
<evidence type="ECO:0000259" key="5">
    <source>
        <dbReference type="PROSITE" id="PS00498"/>
    </source>
</evidence>
<keyword evidence="2" id="KW-0479">Metal-binding</keyword>
<comment type="similarity">
    <text evidence="1">Belongs to the tyrosinase family.</text>
</comment>
<dbReference type="GO" id="GO:0046872">
    <property type="term" value="F:metal ion binding"/>
    <property type="evidence" value="ECO:0007669"/>
    <property type="project" value="UniProtKB-KW"/>
</dbReference>
<evidence type="ECO:0000313" key="6">
    <source>
        <dbReference type="EMBL" id="KND54457.1"/>
    </source>
</evidence>
<feature type="domain" description="Tyrosinase copper-binding" evidence="4">
    <location>
        <begin position="84"/>
        <end position="101"/>
    </location>
</feature>